<protein>
    <submittedName>
        <fullName evidence="2">Uncharacterized protein</fullName>
    </submittedName>
</protein>
<evidence type="ECO:0000256" key="1">
    <source>
        <dbReference type="SAM" id="MobiDB-lite"/>
    </source>
</evidence>
<feature type="region of interest" description="Disordered" evidence="1">
    <location>
        <begin position="164"/>
        <end position="188"/>
    </location>
</feature>
<dbReference type="EMBL" id="MT144723">
    <property type="protein sequence ID" value="QJH98240.1"/>
    <property type="molecule type" value="Genomic_DNA"/>
</dbReference>
<accession>A0A6M3XJY1</accession>
<organism evidence="2">
    <name type="scientific">viral metagenome</name>
    <dbReference type="NCBI Taxonomy" id="1070528"/>
    <lineage>
        <taxon>unclassified sequences</taxon>
        <taxon>metagenomes</taxon>
        <taxon>organismal metagenomes</taxon>
    </lineage>
</organism>
<reference evidence="2" key="1">
    <citation type="submission" date="2020-03" db="EMBL/GenBank/DDBJ databases">
        <title>The deep terrestrial virosphere.</title>
        <authorList>
            <person name="Holmfeldt K."/>
            <person name="Nilsson E."/>
            <person name="Simone D."/>
            <person name="Lopez-Fernandez M."/>
            <person name="Wu X."/>
            <person name="de Brujin I."/>
            <person name="Lundin D."/>
            <person name="Andersson A."/>
            <person name="Bertilsson S."/>
            <person name="Dopson M."/>
        </authorList>
    </citation>
    <scope>NUCLEOTIDE SEQUENCE</scope>
    <source>
        <strain evidence="2">TM448B01252</strain>
    </source>
</reference>
<name>A0A6M3XJY1_9ZZZZ</name>
<evidence type="ECO:0000313" key="2">
    <source>
        <dbReference type="EMBL" id="QJH98240.1"/>
    </source>
</evidence>
<gene>
    <name evidence="2" type="ORF">TM448B01252_0002</name>
</gene>
<proteinExistence type="predicted"/>
<sequence length="549" mass="60026">MATQYVQKIGEQPITLEEAGVQAGFAAPTLQQAANLGFFPVSAPTSGAYKGVIKLDGTTNANVSIIPKQNILADVKPEVSASGMTNMTGLGDRTGVDLSATTANLAGQQAQEFGNARLANEGYINAAFRELHKRDANIQELASFRGKGIADVFNAIQAGVPKTPTLVTPTTPTGTETPTIPTTPAKTAPKTAFEQIQDIYTGLTSKITKIKETAAKGAEVEAASAAITTAETLVNNLRTQLANQGILDYKALEVLGDKPILNSMIRGQQAELSREQKLDMMIGQNNYNNSLVSLQIAQGNYDRAREIVKETANDYLENVKYQIEALKIQGQIEETEANRIEAEAEKERKLAFDGYTYISNPEDLASIAQNLGITRENESQYILRLGDKIYLKPQKPDELLSVAEAKSLGVSYGTTKEQAAQKGIIPTTKKTGTPEVGGYPKGFWSSIKTATTSLRKGEQWGTVYNRLKMQFPDVSNENLDTALGTEWRKEGAFEEYKQKQYKETAPKMFELESGVWQWLATEEAQNMTNEQKRQEIMTAGFSPDDFGIY</sequence>
<dbReference type="AlphaFoldDB" id="A0A6M3XJY1"/>